<feature type="compositionally biased region" description="Pro residues" evidence="1">
    <location>
        <begin position="60"/>
        <end position="80"/>
    </location>
</feature>
<dbReference type="EMBL" id="JAFBMS010000087">
    <property type="protein sequence ID" value="KAG9337476.1"/>
    <property type="molecule type" value="Genomic_DNA"/>
</dbReference>
<accession>A0A8T2NCB8</accession>
<evidence type="ECO:0000313" key="2">
    <source>
        <dbReference type="EMBL" id="KAG9337476.1"/>
    </source>
</evidence>
<gene>
    <name evidence="2" type="ORF">JZ751_028667</name>
</gene>
<evidence type="ECO:0000256" key="1">
    <source>
        <dbReference type="SAM" id="MobiDB-lite"/>
    </source>
</evidence>
<organism evidence="2 3">
    <name type="scientific">Albula glossodonta</name>
    <name type="common">roundjaw bonefish</name>
    <dbReference type="NCBI Taxonomy" id="121402"/>
    <lineage>
        <taxon>Eukaryota</taxon>
        <taxon>Metazoa</taxon>
        <taxon>Chordata</taxon>
        <taxon>Craniata</taxon>
        <taxon>Vertebrata</taxon>
        <taxon>Euteleostomi</taxon>
        <taxon>Actinopterygii</taxon>
        <taxon>Neopterygii</taxon>
        <taxon>Teleostei</taxon>
        <taxon>Albuliformes</taxon>
        <taxon>Albulidae</taxon>
        <taxon>Albula</taxon>
    </lineage>
</organism>
<sequence>MRGEELKRSCCDIPDHGWEAQESSSMSGRRSQVSLADDAGPGALRALLLQRRSLTESRPPDPTPDPHPAPILPPLPPHAG</sequence>
<comment type="caution">
    <text evidence="2">The sequence shown here is derived from an EMBL/GenBank/DDBJ whole genome shotgun (WGS) entry which is preliminary data.</text>
</comment>
<reference evidence="2" key="1">
    <citation type="thesis" date="2021" institute="BYU ScholarsArchive" country="Provo, UT, USA">
        <title>Applications of and Algorithms for Genome Assembly and Genomic Analyses with an Emphasis on Marine Teleosts.</title>
        <authorList>
            <person name="Pickett B.D."/>
        </authorList>
    </citation>
    <scope>NUCLEOTIDE SEQUENCE</scope>
    <source>
        <strain evidence="2">HI-2016</strain>
    </source>
</reference>
<evidence type="ECO:0000313" key="3">
    <source>
        <dbReference type="Proteomes" id="UP000824540"/>
    </source>
</evidence>
<feature type="compositionally biased region" description="Low complexity" evidence="1">
    <location>
        <begin position="23"/>
        <end position="52"/>
    </location>
</feature>
<feature type="compositionally biased region" description="Basic and acidic residues" evidence="1">
    <location>
        <begin position="1"/>
        <end position="19"/>
    </location>
</feature>
<keyword evidence="3" id="KW-1185">Reference proteome</keyword>
<dbReference type="AlphaFoldDB" id="A0A8T2NCB8"/>
<dbReference type="Proteomes" id="UP000824540">
    <property type="component" value="Unassembled WGS sequence"/>
</dbReference>
<name>A0A8T2NCB8_9TELE</name>
<protein>
    <submittedName>
        <fullName evidence="2">Uncharacterized protein</fullName>
    </submittedName>
</protein>
<feature type="region of interest" description="Disordered" evidence="1">
    <location>
        <begin position="1"/>
        <end position="80"/>
    </location>
</feature>
<proteinExistence type="predicted"/>